<dbReference type="PROSITE" id="PS50809">
    <property type="entry name" value="DM_2"/>
    <property type="match status" value="2"/>
</dbReference>
<evidence type="ECO:0000259" key="7">
    <source>
        <dbReference type="PROSITE" id="PS50809"/>
    </source>
</evidence>
<keyword evidence="4 5" id="KW-0539">Nucleus</keyword>
<feature type="region of interest" description="Disordered" evidence="6">
    <location>
        <begin position="13"/>
        <end position="34"/>
    </location>
</feature>
<reference evidence="10" key="1">
    <citation type="submission" date="2016-04" db="UniProtKB">
        <authorList>
            <consortium name="WormBaseParasite"/>
        </authorList>
    </citation>
    <scope>IDENTIFICATION</scope>
</reference>
<evidence type="ECO:0000313" key="9">
    <source>
        <dbReference type="Proteomes" id="UP000282613"/>
    </source>
</evidence>
<evidence type="ECO:0000313" key="10">
    <source>
        <dbReference type="WBParaSite" id="TASK_0000031601-mRNA-1"/>
    </source>
</evidence>
<feature type="domain" description="DM" evidence="7">
    <location>
        <begin position="263"/>
        <end position="310"/>
    </location>
</feature>
<feature type="domain" description="DM" evidence="7">
    <location>
        <begin position="391"/>
        <end position="435"/>
    </location>
</feature>
<organism evidence="10">
    <name type="scientific">Taenia asiatica</name>
    <name type="common">Asian tapeworm</name>
    <dbReference type="NCBI Taxonomy" id="60517"/>
    <lineage>
        <taxon>Eukaryota</taxon>
        <taxon>Metazoa</taxon>
        <taxon>Spiralia</taxon>
        <taxon>Lophotrochozoa</taxon>
        <taxon>Platyhelminthes</taxon>
        <taxon>Cestoda</taxon>
        <taxon>Eucestoda</taxon>
        <taxon>Cyclophyllidea</taxon>
        <taxon>Taeniidae</taxon>
        <taxon>Taenia</taxon>
    </lineage>
</organism>
<dbReference type="WBParaSite" id="TASK_0000031601-mRNA-1">
    <property type="protein sequence ID" value="TASK_0000031601-mRNA-1"/>
    <property type="gene ID" value="TASK_0000031601"/>
</dbReference>
<name>A0A158R6J0_TAEAS</name>
<sequence>MLQLLLSNKLVRSPPSSPHVLAQTRTRGDKGVGEGVEVGADACAHTWKTKAALETNPTPRDWLNQSLKVEPGFTTTARRVVCGSNTGNASAYFSSTTTSAAHFEGGDDGGGVGEYAAFSLPRLGNSLPHQPFPCHHHAFGPPPPPLPPPPPPVVPPPAPPAPPPSECSGNLTRSHAMHSLFESYTFESGTTRQHTSVRMDHHILPPQQPPPPAPQQQSKSSGRCRKESESSSEDGEKTTSEVGGGGRGGGGGTGVVSRASYMCRKCKAHGQAVPVKRHKRACPYLQCRCLKCRLVDQGRKVVARQIALYRDQKGHSGGSGGPANATHSRASRDDSSRPRLASLRSNPLIQLPLPRELRIDGARVLPSLMVPTVKVNGQTLIGGRTVAGPHCRRCRNHNVAVTWKGHKKSCPYRNCPCDPCRLINVRKDTEKTLRDMAGIEEKSVLPAALLAEESTTTATATTMGNFFPYLMPVNNVPQPADMTEPPSTTAETASWNEAVFSHRPTKRTRSLQDLNAHLSVSEARVNEATANQSGALEQTRVGSLEGTRSVETSGNGNNNSNSTVNTTNATSNNASSTFEQYHRSANYDIYYEEKAPRPVLPFWQSFSHFEEKSTIPGQSYIGGYYGLENGRVFHGNSQGHHMYSPERVSAVAAAAAAAAAMVAMTPPINGAYQQPCYPPQGRPGGLCHPLPSQHSDHLGYTSSEDFNSLNTYQTRFSIERGRGDEYCSGNGVSGGGGAGGGGGGNNGGWGAYRYPYMMRGLQLHPSDSMEADFAFSGVQKQAKTGGAVMSKVVDESLYSRPVAHVWRSQLHQLSISQLRPEDAEEVKAFQQLDCENKLDCPNDIKRDAGESDSAVQSTNQVLAIRSVMDATQRAGTFRDEISASNSSQPPPSSAQQQLQEQQQQQRQQTEVIFEANSSSTTEQRGPYRAFDSTTNGSPFTIDEAQPQPFPALGTET</sequence>
<dbReference type="PROSITE" id="PS40000">
    <property type="entry name" value="DM_1"/>
    <property type="match status" value="2"/>
</dbReference>
<feature type="compositionally biased region" description="Basic and acidic residues" evidence="6">
    <location>
        <begin position="224"/>
        <end position="239"/>
    </location>
</feature>
<dbReference type="EMBL" id="UYRS01000036">
    <property type="protein sequence ID" value="VDK20662.1"/>
    <property type="molecule type" value="Genomic_DNA"/>
</dbReference>
<dbReference type="GO" id="GO:0005634">
    <property type="term" value="C:nucleus"/>
    <property type="evidence" value="ECO:0007669"/>
    <property type="project" value="UniProtKB-SubCell"/>
</dbReference>
<dbReference type="GO" id="GO:0000981">
    <property type="term" value="F:DNA-binding transcription factor activity, RNA polymerase II-specific"/>
    <property type="evidence" value="ECO:0007669"/>
    <property type="project" value="TreeGrafter"/>
</dbReference>
<evidence type="ECO:0000256" key="6">
    <source>
        <dbReference type="SAM" id="MobiDB-lite"/>
    </source>
</evidence>
<dbReference type="InterPro" id="IPR026607">
    <property type="entry name" value="DMRT"/>
</dbReference>
<feature type="compositionally biased region" description="Gly residues" evidence="6">
    <location>
        <begin position="242"/>
        <end position="253"/>
    </location>
</feature>
<evidence type="ECO:0000256" key="4">
    <source>
        <dbReference type="ARBA" id="ARBA00023242"/>
    </source>
</evidence>
<dbReference type="GO" id="GO:0007548">
    <property type="term" value="P:sex differentiation"/>
    <property type="evidence" value="ECO:0007669"/>
    <property type="project" value="TreeGrafter"/>
</dbReference>
<feature type="compositionally biased region" description="Low complexity" evidence="6">
    <location>
        <begin position="882"/>
        <end position="908"/>
    </location>
</feature>
<gene>
    <name evidence="8" type="ORF">TASK_LOCUS317</name>
</gene>
<feature type="region of interest" description="Disordered" evidence="6">
    <location>
        <begin position="129"/>
        <end position="171"/>
    </location>
</feature>
<evidence type="ECO:0000313" key="8">
    <source>
        <dbReference type="EMBL" id="VDK20662.1"/>
    </source>
</evidence>
<dbReference type="AlphaFoldDB" id="A0A158R6J0"/>
<feature type="region of interest" description="Disordered" evidence="6">
    <location>
        <begin position="526"/>
        <end position="575"/>
    </location>
</feature>
<dbReference type="GO" id="GO:0046872">
    <property type="term" value="F:metal ion binding"/>
    <property type="evidence" value="ECO:0007669"/>
    <property type="project" value="UniProtKB-KW"/>
</dbReference>
<dbReference type="SUPFAM" id="SSF82927">
    <property type="entry name" value="Cysteine-rich DNA binding domain, (DM domain)"/>
    <property type="match status" value="2"/>
</dbReference>
<feature type="compositionally biased region" description="Low complexity" evidence="6">
    <location>
        <begin position="552"/>
        <end position="575"/>
    </location>
</feature>
<dbReference type="InterPro" id="IPR036407">
    <property type="entry name" value="DM_DNA-bd_sf"/>
</dbReference>
<keyword evidence="2 5" id="KW-0862">Zinc</keyword>
<dbReference type="GO" id="GO:0000978">
    <property type="term" value="F:RNA polymerase II cis-regulatory region sequence-specific DNA binding"/>
    <property type="evidence" value="ECO:0007669"/>
    <property type="project" value="TreeGrafter"/>
</dbReference>
<feature type="DNA-binding region" description="DM" evidence="5">
    <location>
        <begin position="391"/>
        <end position="435"/>
    </location>
</feature>
<evidence type="ECO:0000256" key="5">
    <source>
        <dbReference type="PROSITE-ProRule" id="PRU00070"/>
    </source>
</evidence>
<dbReference type="PANTHER" id="PTHR12322">
    <property type="entry name" value="DOUBLESEX AND MAB-3 RELATED TRANSCRIPTION FACTOR DMRT"/>
    <property type="match status" value="1"/>
</dbReference>
<proteinExistence type="predicted"/>
<dbReference type="Proteomes" id="UP000282613">
    <property type="component" value="Unassembled WGS sequence"/>
</dbReference>
<reference evidence="8 9" key="2">
    <citation type="submission" date="2018-11" db="EMBL/GenBank/DDBJ databases">
        <authorList>
            <consortium name="Pathogen Informatics"/>
        </authorList>
    </citation>
    <scope>NUCLEOTIDE SEQUENCE [LARGE SCALE GENOMIC DNA]</scope>
</reference>
<comment type="subcellular location">
    <subcellularLocation>
        <location evidence="5">Nucleus</location>
    </subcellularLocation>
</comment>
<dbReference type="Gene3D" id="4.10.1040.10">
    <property type="entry name" value="DM DNA-binding domain"/>
    <property type="match status" value="2"/>
</dbReference>
<evidence type="ECO:0000256" key="2">
    <source>
        <dbReference type="ARBA" id="ARBA00022833"/>
    </source>
</evidence>
<dbReference type="PANTHER" id="PTHR12322:SF53">
    <property type="entry name" value="DOUBLESEX-MAB RELATED 11E"/>
    <property type="match status" value="1"/>
</dbReference>
<feature type="region of interest" description="Disordered" evidence="6">
    <location>
        <begin position="881"/>
        <end position="956"/>
    </location>
</feature>
<protein>
    <submittedName>
        <fullName evidence="10">DM domain-containing protein</fullName>
    </submittedName>
</protein>
<dbReference type="Pfam" id="PF00751">
    <property type="entry name" value="DM"/>
    <property type="match status" value="2"/>
</dbReference>
<dbReference type="InterPro" id="IPR001275">
    <property type="entry name" value="DM_DNA-bd"/>
</dbReference>
<keyword evidence="1 5" id="KW-0479">Metal-binding</keyword>
<feature type="region of interest" description="Disordered" evidence="6">
    <location>
        <begin position="201"/>
        <end position="253"/>
    </location>
</feature>
<keyword evidence="3 5" id="KW-0238">DNA-binding</keyword>
<dbReference type="OrthoDB" id="6162476at2759"/>
<accession>A0A158R6J0</accession>
<keyword evidence="9" id="KW-1185">Reference proteome</keyword>
<feature type="DNA-binding region" description="DM" evidence="5">
    <location>
        <begin position="263"/>
        <end position="310"/>
    </location>
</feature>
<feature type="region of interest" description="Disordered" evidence="6">
    <location>
        <begin position="312"/>
        <end position="343"/>
    </location>
</feature>
<dbReference type="STRING" id="60517.A0A158R6J0"/>
<evidence type="ECO:0000256" key="3">
    <source>
        <dbReference type="ARBA" id="ARBA00023125"/>
    </source>
</evidence>
<feature type="compositionally biased region" description="Pro residues" evidence="6">
    <location>
        <begin position="140"/>
        <end position="165"/>
    </location>
</feature>
<dbReference type="SMART" id="SM00301">
    <property type="entry name" value="DM"/>
    <property type="match status" value="2"/>
</dbReference>
<evidence type="ECO:0000256" key="1">
    <source>
        <dbReference type="ARBA" id="ARBA00022723"/>
    </source>
</evidence>